<comment type="subunit">
    <text evidence="5">Part of the 50S ribosomal subunit; part of the 5S rRNA/L5/L18/L25 subcomplex. Contacts the 5S rRNA. Binds to the 5S rRNA independently of L5 and L18.</text>
</comment>
<protein>
    <recommendedName>
        <fullName evidence="5">Large ribosomal subunit protein bL25</fullName>
    </recommendedName>
    <alternativeName>
        <fullName evidence="5">General stress protein CTC</fullName>
    </alternativeName>
</protein>
<dbReference type="Gene3D" id="2.40.240.10">
    <property type="entry name" value="Ribosomal Protein L25, Chain P"/>
    <property type="match status" value="1"/>
</dbReference>
<comment type="caution">
    <text evidence="9">The sequence shown here is derived from an EMBL/GenBank/DDBJ whole genome shotgun (WGS) entry which is preliminary data.</text>
</comment>
<evidence type="ECO:0000259" key="8">
    <source>
        <dbReference type="Pfam" id="PF14693"/>
    </source>
</evidence>
<name>A0A1G2BDL9_9BACT</name>
<dbReference type="InterPro" id="IPR029751">
    <property type="entry name" value="Ribosomal_L25_dom"/>
</dbReference>
<dbReference type="AlphaFoldDB" id="A0A1G2BDL9"/>
<dbReference type="GO" id="GO:0006412">
    <property type="term" value="P:translation"/>
    <property type="evidence" value="ECO:0007669"/>
    <property type="project" value="UniProtKB-UniRule"/>
</dbReference>
<accession>A0A1G2BDL9</accession>
<dbReference type="Gene3D" id="2.170.120.20">
    <property type="entry name" value="Ribosomal protein L25, beta domain"/>
    <property type="match status" value="1"/>
</dbReference>
<proteinExistence type="inferred from homology"/>
<feature type="domain" description="Large ribosomal subunit protein bL25 beta" evidence="8">
    <location>
        <begin position="101"/>
        <end position="186"/>
    </location>
</feature>
<evidence type="ECO:0000313" key="10">
    <source>
        <dbReference type="Proteomes" id="UP000176420"/>
    </source>
</evidence>
<gene>
    <name evidence="5" type="primary">rplY</name>
    <name evidence="5" type="synonym">ctc</name>
    <name evidence="9" type="ORF">A2319_05670</name>
</gene>
<sequence length="245" mass="27437">MSVEFSIKAQIRNELGRNKIKKLRLQSVIPAVMYGAGQKTIALSLDKKDFEKIHQQAGESSLINLNVDGKDFIVVIHELQHDPLKNQISHVDFQIIKMDEKMTAEIELEFTGESPAVKQQGGILVKNMSKIEVECLPKDLPHHVTVDISLLEKFEDNIRIKDLKLAENVTVLNEVNDSVVTVTAPRSEEELKALNESVSTDVSGVEVVGEKEKKEAEAKADEEAKAETDKKPQDNKKENKTESKK</sequence>
<keyword evidence="2 5" id="KW-0694">RNA-binding</keyword>
<evidence type="ECO:0000256" key="4">
    <source>
        <dbReference type="ARBA" id="ARBA00023274"/>
    </source>
</evidence>
<evidence type="ECO:0000313" key="9">
    <source>
        <dbReference type="EMBL" id="OGY86307.1"/>
    </source>
</evidence>
<dbReference type="InterPro" id="IPR020057">
    <property type="entry name" value="Ribosomal_bL25_b-dom"/>
</dbReference>
<dbReference type="InterPro" id="IPR020056">
    <property type="entry name" value="Rbsml_bL25/Gln-tRNA_synth_N"/>
</dbReference>
<dbReference type="InterPro" id="IPR020930">
    <property type="entry name" value="Ribosomal_uL5_bac-type"/>
</dbReference>
<feature type="region of interest" description="Disordered" evidence="6">
    <location>
        <begin position="194"/>
        <end position="245"/>
    </location>
</feature>
<keyword evidence="1 5" id="KW-0699">rRNA-binding</keyword>
<dbReference type="NCBIfam" id="NF004612">
    <property type="entry name" value="PRK05943.1"/>
    <property type="match status" value="1"/>
</dbReference>
<keyword evidence="3 5" id="KW-0689">Ribosomal protein</keyword>
<dbReference type="PANTHER" id="PTHR33284:SF1">
    <property type="entry name" value="RIBOSOMAL PROTEIN L25_GLN-TRNA SYNTHETASE, ANTI-CODON-BINDING DOMAIN-CONTAINING PROTEIN"/>
    <property type="match status" value="1"/>
</dbReference>
<dbReference type="EMBL" id="MHKI01000022">
    <property type="protein sequence ID" value="OGY86307.1"/>
    <property type="molecule type" value="Genomic_DNA"/>
</dbReference>
<evidence type="ECO:0000259" key="7">
    <source>
        <dbReference type="Pfam" id="PF01386"/>
    </source>
</evidence>
<feature type="compositionally biased region" description="Basic and acidic residues" evidence="6">
    <location>
        <begin position="208"/>
        <end position="245"/>
    </location>
</feature>
<evidence type="ECO:0000256" key="5">
    <source>
        <dbReference type="HAMAP-Rule" id="MF_01334"/>
    </source>
</evidence>
<evidence type="ECO:0000256" key="6">
    <source>
        <dbReference type="SAM" id="MobiDB-lite"/>
    </source>
</evidence>
<dbReference type="InterPro" id="IPR011035">
    <property type="entry name" value="Ribosomal_bL25/Gln-tRNA_synth"/>
</dbReference>
<dbReference type="Proteomes" id="UP000176420">
    <property type="component" value="Unassembled WGS sequence"/>
</dbReference>
<dbReference type="HAMAP" id="MF_01334">
    <property type="entry name" value="Ribosomal_bL25_CTC"/>
    <property type="match status" value="1"/>
</dbReference>
<dbReference type="InterPro" id="IPR001021">
    <property type="entry name" value="Ribosomal_bL25_long"/>
</dbReference>
<dbReference type="NCBIfam" id="TIGR00731">
    <property type="entry name" value="bL25_bact_ctc"/>
    <property type="match status" value="1"/>
</dbReference>
<dbReference type="GO" id="GO:0008097">
    <property type="term" value="F:5S rRNA binding"/>
    <property type="evidence" value="ECO:0007669"/>
    <property type="project" value="InterPro"/>
</dbReference>
<reference evidence="9 10" key="1">
    <citation type="journal article" date="2016" name="Nat. Commun.">
        <title>Thousands of microbial genomes shed light on interconnected biogeochemical processes in an aquifer system.</title>
        <authorList>
            <person name="Anantharaman K."/>
            <person name="Brown C.T."/>
            <person name="Hug L.A."/>
            <person name="Sharon I."/>
            <person name="Castelle C.J."/>
            <person name="Probst A.J."/>
            <person name="Thomas B.C."/>
            <person name="Singh A."/>
            <person name="Wilkins M.J."/>
            <person name="Karaoz U."/>
            <person name="Brodie E.L."/>
            <person name="Williams K.H."/>
            <person name="Hubbard S.S."/>
            <person name="Banfield J.F."/>
        </authorList>
    </citation>
    <scope>NUCLEOTIDE SEQUENCE [LARGE SCALE GENOMIC DNA]</scope>
</reference>
<evidence type="ECO:0000256" key="3">
    <source>
        <dbReference type="ARBA" id="ARBA00022980"/>
    </source>
</evidence>
<dbReference type="SUPFAM" id="SSF50715">
    <property type="entry name" value="Ribosomal protein L25-like"/>
    <property type="match status" value="1"/>
</dbReference>
<comment type="similarity">
    <text evidence="5">Belongs to the bacterial ribosomal protein bL25 family. CTC subfamily.</text>
</comment>
<dbReference type="PANTHER" id="PTHR33284">
    <property type="entry name" value="RIBOSOMAL PROTEIN L25/GLN-TRNA SYNTHETASE, ANTI-CODON-BINDING DOMAIN-CONTAINING PROTEIN"/>
    <property type="match status" value="1"/>
</dbReference>
<evidence type="ECO:0000256" key="2">
    <source>
        <dbReference type="ARBA" id="ARBA00022884"/>
    </source>
</evidence>
<comment type="function">
    <text evidence="5">This is one of the proteins that binds to the 5S RNA in the ribosome where it forms part of the central protuberance.</text>
</comment>
<dbReference type="CDD" id="cd00495">
    <property type="entry name" value="Ribosomal_L25_TL5_CTC"/>
    <property type="match status" value="1"/>
</dbReference>
<dbReference type="GO" id="GO:0022625">
    <property type="term" value="C:cytosolic large ribosomal subunit"/>
    <property type="evidence" value="ECO:0007669"/>
    <property type="project" value="TreeGrafter"/>
</dbReference>
<dbReference type="GO" id="GO:0003735">
    <property type="term" value="F:structural constituent of ribosome"/>
    <property type="evidence" value="ECO:0007669"/>
    <property type="project" value="InterPro"/>
</dbReference>
<dbReference type="Pfam" id="PF14693">
    <property type="entry name" value="Ribosomal_TL5_C"/>
    <property type="match status" value="1"/>
</dbReference>
<feature type="domain" description="Large ribosomal subunit protein bL25 L25" evidence="7">
    <location>
        <begin position="7"/>
        <end position="93"/>
    </location>
</feature>
<evidence type="ECO:0000256" key="1">
    <source>
        <dbReference type="ARBA" id="ARBA00022730"/>
    </source>
</evidence>
<dbReference type="InterPro" id="IPR037121">
    <property type="entry name" value="Ribosomal_bL25_C"/>
</dbReference>
<dbReference type="Pfam" id="PF01386">
    <property type="entry name" value="Ribosomal_L25p"/>
    <property type="match status" value="1"/>
</dbReference>
<keyword evidence="4 5" id="KW-0687">Ribonucleoprotein</keyword>
<organism evidence="9 10">
    <name type="scientific">Candidatus Kerfeldbacteria bacterium RIFOXYB2_FULL_38_14</name>
    <dbReference type="NCBI Taxonomy" id="1798547"/>
    <lineage>
        <taxon>Bacteria</taxon>
        <taxon>Candidatus Kerfeldiibacteriota</taxon>
    </lineage>
</organism>